<dbReference type="AlphaFoldDB" id="A0A7X3CT88"/>
<reference evidence="2 3" key="1">
    <citation type="submission" date="2019-11" db="EMBL/GenBank/DDBJ databases">
        <title>Draft genome sequences of five Paenibacillus species of dairy origin.</title>
        <authorList>
            <person name="Olajide A.M."/>
            <person name="Chen S."/>
            <person name="Lapointe G."/>
        </authorList>
    </citation>
    <scope>NUCLEOTIDE SEQUENCE [LARGE SCALE GENOMIC DNA]</scope>
    <source>
        <strain evidence="2 3">2CS3</strain>
    </source>
</reference>
<feature type="transmembrane region" description="Helical" evidence="1">
    <location>
        <begin position="139"/>
        <end position="161"/>
    </location>
</feature>
<keyword evidence="1" id="KW-0812">Transmembrane</keyword>
<evidence type="ECO:0000256" key="1">
    <source>
        <dbReference type="SAM" id="Phobius"/>
    </source>
</evidence>
<evidence type="ECO:0000313" key="3">
    <source>
        <dbReference type="Proteomes" id="UP000450917"/>
    </source>
</evidence>
<dbReference type="Proteomes" id="UP000450917">
    <property type="component" value="Unassembled WGS sequence"/>
</dbReference>
<feature type="transmembrane region" description="Helical" evidence="1">
    <location>
        <begin position="46"/>
        <end position="63"/>
    </location>
</feature>
<name>A0A7X3CT88_9BACL</name>
<sequence length="479" mass="53318">MVDTNCKKGKRMKTEHLSFYMKSIVFTLAVMLFIADQLIAWKDLRIILALVSMLSIVISLSSCKLSSKLISITFLAAGTSMVWNKGIDVLSYVKLHGDMLYLLSLFAIVPLLSIPIQVAGYGEAFKRLFDGKIKSVSQLYRAITTLSYFLGSFLNMATIPIVHSSVKSVVDAWPIENRKRFLACCIIQGYSLPIIWTPFSGIVGVVLHVTQVRWAHIFPLLFVISLVALVLNWIIFSVIEGNRQLQVTHDTHEETAAALSPAAVEEHSSVRRMLLEITAAIVILLFLVVYIDSISSLGLVVVVTLLTFPFAGIWCLLRQKGPEFWYKAKHHFKHKMPDMSESFAVFLSAGFFAEALRFSGNDRLVNQLFIELHDLIGIHFFVFLLPLFILFLSFVGMHPIVVINLLAQSMTADVLGISTDQIAVALLGGAVMTFFMGPFSGTLGLMSSMIQLSPLRIASWSIVYVLAFSLILTSAIIWL</sequence>
<keyword evidence="1" id="KW-0472">Membrane</keyword>
<feature type="transmembrane region" description="Helical" evidence="1">
    <location>
        <begin position="100"/>
        <end position="119"/>
    </location>
</feature>
<protein>
    <recommendedName>
        <fullName evidence="4">Citrate transporter-like domain-containing protein</fullName>
    </recommendedName>
</protein>
<dbReference type="RefSeq" id="WP_155614489.1">
    <property type="nucleotide sequence ID" value="NZ_WNZX01000006.1"/>
</dbReference>
<comment type="caution">
    <text evidence="2">The sequence shown here is derived from an EMBL/GenBank/DDBJ whole genome shotgun (WGS) entry which is preliminary data.</text>
</comment>
<dbReference type="EMBL" id="WNZX01000006">
    <property type="protein sequence ID" value="MUG70779.1"/>
    <property type="molecule type" value="Genomic_DNA"/>
</dbReference>
<accession>A0A7X3CT88</accession>
<feature type="transmembrane region" description="Helical" evidence="1">
    <location>
        <begin position="273"/>
        <end position="291"/>
    </location>
</feature>
<organism evidence="2 3">
    <name type="scientific">Paenibacillus validus</name>
    <dbReference type="NCBI Taxonomy" id="44253"/>
    <lineage>
        <taxon>Bacteria</taxon>
        <taxon>Bacillati</taxon>
        <taxon>Bacillota</taxon>
        <taxon>Bacilli</taxon>
        <taxon>Bacillales</taxon>
        <taxon>Paenibacillaceae</taxon>
        <taxon>Paenibacillus</taxon>
    </lineage>
</organism>
<evidence type="ECO:0008006" key="4">
    <source>
        <dbReference type="Google" id="ProtNLM"/>
    </source>
</evidence>
<gene>
    <name evidence="2" type="ORF">GNP93_08810</name>
</gene>
<feature type="transmembrane region" description="Helical" evidence="1">
    <location>
        <begin position="414"/>
        <end position="437"/>
    </location>
</feature>
<keyword evidence="3" id="KW-1185">Reference proteome</keyword>
<feature type="transmembrane region" description="Helical" evidence="1">
    <location>
        <begin position="214"/>
        <end position="236"/>
    </location>
</feature>
<evidence type="ECO:0000313" key="2">
    <source>
        <dbReference type="EMBL" id="MUG70779.1"/>
    </source>
</evidence>
<proteinExistence type="predicted"/>
<feature type="transmembrane region" description="Helical" evidence="1">
    <location>
        <begin position="20"/>
        <end position="40"/>
    </location>
</feature>
<feature type="transmembrane region" description="Helical" evidence="1">
    <location>
        <begin position="457"/>
        <end position="478"/>
    </location>
</feature>
<feature type="transmembrane region" description="Helical" evidence="1">
    <location>
        <begin position="378"/>
        <end position="407"/>
    </location>
</feature>
<feature type="transmembrane region" description="Helical" evidence="1">
    <location>
        <begin position="181"/>
        <end position="208"/>
    </location>
</feature>
<keyword evidence="1" id="KW-1133">Transmembrane helix</keyword>
<feature type="transmembrane region" description="Helical" evidence="1">
    <location>
        <begin position="297"/>
        <end position="317"/>
    </location>
</feature>